<name>A0ABQ7FJ89_9ACTN</name>
<evidence type="ECO:0000313" key="6">
    <source>
        <dbReference type="EMBL" id="KAF4407303.1"/>
    </source>
</evidence>
<evidence type="ECO:0000256" key="1">
    <source>
        <dbReference type="ARBA" id="ARBA00004924"/>
    </source>
</evidence>
<organism evidence="6 7">
    <name type="scientific">Streptomyces lycii</name>
    <dbReference type="NCBI Taxonomy" id="2654337"/>
    <lineage>
        <taxon>Bacteria</taxon>
        <taxon>Bacillati</taxon>
        <taxon>Actinomycetota</taxon>
        <taxon>Actinomycetes</taxon>
        <taxon>Kitasatosporales</taxon>
        <taxon>Streptomycetaceae</taxon>
        <taxon>Streptomyces</taxon>
    </lineage>
</organism>
<evidence type="ECO:0000259" key="5">
    <source>
        <dbReference type="Pfam" id="PF06276"/>
    </source>
</evidence>
<evidence type="ECO:0000259" key="4">
    <source>
        <dbReference type="Pfam" id="PF04183"/>
    </source>
</evidence>
<dbReference type="Pfam" id="PF04183">
    <property type="entry name" value="IucA_IucC"/>
    <property type="match status" value="1"/>
</dbReference>
<dbReference type="InterPro" id="IPR007310">
    <property type="entry name" value="Aerobactin_biosyn_IucA/IucC_N"/>
</dbReference>
<dbReference type="EMBL" id="WHPN01000324">
    <property type="protein sequence ID" value="KAF4407303.1"/>
    <property type="molecule type" value="Genomic_DNA"/>
</dbReference>
<feature type="domain" description="Aerobactin siderophore biosynthesis IucA/IucC-like C-terminal" evidence="5">
    <location>
        <begin position="408"/>
        <end position="569"/>
    </location>
</feature>
<comment type="caution">
    <text evidence="6">The sequence shown here is derived from an EMBL/GenBank/DDBJ whole genome shotgun (WGS) entry which is preliminary data.</text>
</comment>
<evidence type="ECO:0000256" key="2">
    <source>
        <dbReference type="ARBA" id="ARBA00007832"/>
    </source>
</evidence>
<comment type="similarity">
    <text evidence="2">Belongs to the IucA/IucC family.</text>
</comment>
<keyword evidence="7" id="KW-1185">Reference proteome</keyword>
<evidence type="ECO:0000313" key="7">
    <source>
        <dbReference type="Proteomes" id="UP000621266"/>
    </source>
</evidence>
<sequence length="590" mass="63576">MTLPTRTAPEPHRPAPAPDAVADAVTTEKLLRCWVRETGTPRPADGPLRIHLPASGTTLEAPVIHWSPTGHHRFGRARLRTGTRAPAPLVAALFGVEFAAGDPTAVTDLTSRVTDSAHRIEHFLRTRTGIPENPAGDTPFLAAEQALITGHPLHPTPKSREGLTDAESARYSPEVRGSFPLHWFAADLSLLRADSALSRPTGHLLADLAGGELAPPPGTALVPAHPWQAQDVVTRPAVRALLDAGLLHDLGPAGPAWSPTSSVRTLYRADAPVMLKLSLGLRITNSRRENTRTELRRGIAVHRLLEAGLGDALHAAHPHFSIVRDPAWLAVDTPGGTPTGLDAVIRDNPFRAAPGTAGTPGHTAPRTGCLAGLLAERPDLPDNRSRIGVVLHRLADRTGRPVARTARTWFSRYLDTVIDPVLRLYATYGLGLEAHQQNTLVTLDHDGWPTGGHYRDNQGYYFSPARSSALHRWIPRAGQDLGTYVEDTVIDERLGYYIGINNILGVIGALGSQGLADETDLLAEADRALAGLAREHGDRLRLAAILREEPTLRCKANLLTRIRGMDELTGPLEAQSVYVDIPNPIAEARG</sequence>
<dbReference type="InterPro" id="IPR037455">
    <property type="entry name" value="LucA/IucC-like"/>
</dbReference>
<dbReference type="InterPro" id="IPR022770">
    <property type="entry name" value="IucA/IucC-like_C"/>
</dbReference>
<comment type="pathway">
    <text evidence="1">Siderophore biosynthesis.</text>
</comment>
<dbReference type="Pfam" id="PF06276">
    <property type="entry name" value="FhuF"/>
    <property type="match status" value="1"/>
</dbReference>
<dbReference type="Proteomes" id="UP000621266">
    <property type="component" value="Unassembled WGS sequence"/>
</dbReference>
<feature type="domain" description="Aerobactin siderophore biosynthesis IucA/IucC N-terminal" evidence="4">
    <location>
        <begin position="140"/>
        <end position="353"/>
    </location>
</feature>
<dbReference type="PANTHER" id="PTHR34384">
    <property type="entry name" value="L-2,3-DIAMINOPROPANOATE--CITRATE LIGASE"/>
    <property type="match status" value="1"/>
</dbReference>
<dbReference type="PANTHER" id="PTHR34384:SF5">
    <property type="entry name" value="L-2,3-DIAMINOPROPANOATE--CITRATE LIGASE"/>
    <property type="match status" value="1"/>
</dbReference>
<proteinExistence type="inferred from homology"/>
<protein>
    <submittedName>
        <fullName evidence="6">Siderophore biosynthesis protein</fullName>
    </submittedName>
</protein>
<evidence type="ECO:0000256" key="3">
    <source>
        <dbReference type="SAM" id="MobiDB-lite"/>
    </source>
</evidence>
<reference evidence="6 7" key="1">
    <citation type="submission" date="2019-10" db="EMBL/GenBank/DDBJ databases">
        <title>Streptomyces tenebrisbrunneis sp.nov., an endogenous actinomycete isolated from of Lycium ruthenicum.</title>
        <authorList>
            <person name="Ma L."/>
        </authorList>
    </citation>
    <scope>NUCLEOTIDE SEQUENCE [LARGE SCALE GENOMIC DNA]</scope>
    <source>
        <strain evidence="6 7">TRM 66187</strain>
    </source>
</reference>
<accession>A0ABQ7FJ89</accession>
<gene>
    <name evidence="6" type="ORF">GCU69_20540</name>
</gene>
<dbReference type="Gene3D" id="1.10.510.40">
    <property type="match status" value="1"/>
</dbReference>
<dbReference type="Gene3D" id="6.10.250.3370">
    <property type="match status" value="1"/>
</dbReference>
<feature type="region of interest" description="Disordered" evidence="3">
    <location>
        <begin position="1"/>
        <end position="21"/>
    </location>
</feature>